<protein>
    <submittedName>
        <fullName evidence="2">Tetratricopeptide repeat protein</fullName>
    </submittedName>
</protein>
<gene>
    <name evidence="2" type="ORF">GCM10023156_16640</name>
</gene>
<dbReference type="RefSeq" id="WP_345321042.1">
    <property type="nucleotide sequence ID" value="NZ_BAABGA010000018.1"/>
</dbReference>
<dbReference type="Gene3D" id="1.25.40.10">
    <property type="entry name" value="Tetratricopeptide repeat domain"/>
    <property type="match status" value="1"/>
</dbReference>
<name>A0ABP8MJA1_9BACT</name>
<keyword evidence="1" id="KW-0812">Transmembrane</keyword>
<reference evidence="3" key="1">
    <citation type="journal article" date="2019" name="Int. J. Syst. Evol. Microbiol.">
        <title>The Global Catalogue of Microorganisms (GCM) 10K type strain sequencing project: providing services to taxonomists for standard genome sequencing and annotation.</title>
        <authorList>
            <consortium name="The Broad Institute Genomics Platform"/>
            <consortium name="The Broad Institute Genome Sequencing Center for Infectious Disease"/>
            <person name="Wu L."/>
            <person name="Ma J."/>
        </authorList>
    </citation>
    <scope>NUCLEOTIDE SEQUENCE [LARGE SCALE GENOMIC DNA]</scope>
    <source>
        <strain evidence="3">JCM 17759</strain>
    </source>
</reference>
<feature type="transmembrane region" description="Helical" evidence="1">
    <location>
        <begin position="43"/>
        <end position="61"/>
    </location>
</feature>
<dbReference type="InterPro" id="IPR019734">
    <property type="entry name" value="TPR_rpt"/>
</dbReference>
<keyword evidence="3" id="KW-1185">Reference proteome</keyword>
<keyword evidence="1" id="KW-0472">Membrane</keyword>
<evidence type="ECO:0000313" key="3">
    <source>
        <dbReference type="Proteomes" id="UP001500840"/>
    </source>
</evidence>
<dbReference type="EMBL" id="BAABGA010000018">
    <property type="protein sequence ID" value="GAA4450391.1"/>
    <property type="molecule type" value="Genomic_DNA"/>
</dbReference>
<dbReference type="SMART" id="SM00028">
    <property type="entry name" value="TPR"/>
    <property type="match status" value="3"/>
</dbReference>
<feature type="transmembrane region" description="Helical" evidence="1">
    <location>
        <begin position="12"/>
        <end position="31"/>
    </location>
</feature>
<feature type="transmembrane region" description="Helical" evidence="1">
    <location>
        <begin position="101"/>
        <end position="123"/>
    </location>
</feature>
<feature type="transmembrane region" description="Helical" evidence="1">
    <location>
        <begin position="143"/>
        <end position="162"/>
    </location>
</feature>
<dbReference type="SUPFAM" id="SSF48452">
    <property type="entry name" value="TPR-like"/>
    <property type="match status" value="1"/>
</dbReference>
<dbReference type="Proteomes" id="UP001500840">
    <property type="component" value="Unassembled WGS sequence"/>
</dbReference>
<dbReference type="InterPro" id="IPR011990">
    <property type="entry name" value="TPR-like_helical_dom_sf"/>
</dbReference>
<feature type="transmembrane region" description="Helical" evidence="1">
    <location>
        <begin position="73"/>
        <end position="94"/>
    </location>
</feature>
<evidence type="ECO:0000313" key="2">
    <source>
        <dbReference type="EMBL" id="GAA4450391.1"/>
    </source>
</evidence>
<evidence type="ECO:0000256" key="1">
    <source>
        <dbReference type="SAM" id="Phobius"/>
    </source>
</evidence>
<sequence length="398" mass="43839">MNSTSFTFRWDWIAYGAMAIGAVAVCSMLLSNSEGVVQVFGRWDVVACAFLAAVPFAVWVVQLFCKFASWQKLGIAFGCVAVAAAITVFAAAITQLPDQSVITLTVCRSVIAMATMMAVTFAGTTVMPSARLPTFAEDGWLRFAMLVALATLVPAAYADAVADGIRIDLERSLETRRFALANRQAEQFVQLNPGGIVHQKSVRKVQQELKSIVTELQAEARQPLSADASVSVLGQRITVLMHLDRNEEALQLLEPLTRGDRFQPVSLDYKGLCFQRLNQMSQSLEAYQAAVAYWESQPASESKRSGLASAWKGIGFAARRLDQRALEEQAYRTLVEIDPTAESHLLLAQCYREHQKTRLAAEHSTMAMQLDPTMQSQSESILSSMSMDHFGCLQVPRR</sequence>
<organism evidence="2 3">
    <name type="scientific">Novipirellula rosea</name>
    <dbReference type="NCBI Taxonomy" id="1031540"/>
    <lineage>
        <taxon>Bacteria</taxon>
        <taxon>Pseudomonadati</taxon>
        <taxon>Planctomycetota</taxon>
        <taxon>Planctomycetia</taxon>
        <taxon>Pirellulales</taxon>
        <taxon>Pirellulaceae</taxon>
        <taxon>Novipirellula</taxon>
    </lineage>
</organism>
<comment type="caution">
    <text evidence="2">The sequence shown here is derived from an EMBL/GenBank/DDBJ whole genome shotgun (WGS) entry which is preliminary data.</text>
</comment>
<keyword evidence="1" id="KW-1133">Transmembrane helix</keyword>
<accession>A0ABP8MJA1</accession>
<proteinExistence type="predicted"/>